<name>F9W928_TRYCI</name>
<keyword evidence="2" id="KW-1185">Reference proteome</keyword>
<reference evidence="2" key="1">
    <citation type="submission" date="2011-07" db="EMBL/GenBank/DDBJ databases">
        <title>Divergent evolution of antigenic variation in African trypanosomes.</title>
        <authorList>
            <person name="Jackson A.P."/>
            <person name="Berry A."/>
            <person name="Allison H.C."/>
            <person name="Burton P."/>
            <person name="Anderson J."/>
            <person name="Aslett M."/>
            <person name="Brown R."/>
            <person name="Corton N."/>
            <person name="Harris D."/>
            <person name="Hauser H."/>
            <person name="Gamble J."/>
            <person name="Gilderthorp R."/>
            <person name="McQuillan J."/>
            <person name="Quail M.A."/>
            <person name="Sanders M."/>
            <person name="Van Tonder A."/>
            <person name="Ginger M.L."/>
            <person name="Donelson J.E."/>
            <person name="Field M.C."/>
            <person name="Barry J.D."/>
            <person name="Berriman M."/>
            <person name="Hertz-Fowler C."/>
        </authorList>
    </citation>
    <scope>NUCLEOTIDE SEQUENCE [LARGE SCALE GENOMIC DNA]</scope>
    <source>
        <strain evidence="2">IL3000</strain>
    </source>
</reference>
<evidence type="ECO:0000313" key="1">
    <source>
        <dbReference type="EMBL" id="CCD13717.1"/>
    </source>
</evidence>
<dbReference type="EMBL" id="CAEQ01001254">
    <property type="protein sequence ID" value="CCD13717.1"/>
    <property type="molecule type" value="Genomic_DNA"/>
</dbReference>
<evidence type="ECO:0000313" key="2">
    <source>
        <dbReference type="Proteomes" id="UP000000702"/>
    </source>
</evidence>
<protein>
    <submittedName>
        <fullName evidence="1">Uncharacterized protein</fullName>
    </submittedName>
</protein>
<proteinExistence type="predicted"/>
<organism evidence="1 2">
    <name type="scientific">Trypanosoma congolense (strain IL3000)</name>
    <dbReference type="NCBI Taxonomy" id="1068625"/>
    <lineage>
        <taxon>Eukaryota</taxon>
        <taxon>Discoba</taxon>
        <taxon>Euglenozoa</taxon>
        <taxon>Kinetoplastea</taxon>
        <taxon>Metakinetoplastina</taxon>
        <taxon>Trypanosomatida</taxon>
        <taxon>Trypanosomatidae</taxon>
        <taxon>Trypanosoma</taxon>
        <taxon>Nannomonas</taxon>
    </lineage>
</organism>
<comment type="caution">
    <text evidence="1">The sequence shown here is derived from an EMBL/GenBank/DDBJ whole genome shotgun (WGS) entry which is preliminary data.</text>
</comment>
<sequence length="119" mass="13891">MQFEEEFHSTGNDGNSMPHNTFSRYYCFHYCIHSQKIPLLRGNIFSPRNKCPCYGNPLWGYVWSDHGSSIIKPLSLRSTLFLGEVFGNNLEKGFMSEAHWSSSWKILGDLFLGYVWWWG</sequence>
<accession>F9W928</accession>
<reference evidence="1 2" key="2">
    <citation type="journal article" date="2012" name="Proc. Natl. Acad. Sci. U.S.A.">
        <title>Antigenic diversity is generated by distinct evolutionary mechanisms in African trypanosome species.</title>
        <authorList>
            <person name="Jackson A.P."/>
            <person name="Berry A."/>
            <person name="Aslett M."/>
            <person name="Allison H.C."/>
            <person name="Burton P."/>
            <person name="Vavrova-Anderson J."/>
            <person name="Brown R."/>
            <person name="Browne H."/>
            <person name="Corton N."/>
            <person name="Hauser H."/>
            <person name="Gamble J."/>
            <person name="Gilderthorp R."/>
            <person name="Marcello L."/>
            <person name="McQuillan J."/>
            <person name="Otto T.D."/>
            <person name="Quail M.A."/>
            <person name="Sanders M.J."/>
            <person name="van Tonder A."/>
            <person name="Ginger M.L."/>
            <person name="Field M.C."/>
            <person name="Barry J.D."/>
            <person name="Hertz-Fowler C."/>
            <person name="Berriman M."/>
        </authorList>
    </citation>
    <scope>NUCLEOTIDE SEQUENCE [LARGE SCALE GENOMIC DNA]</scope>
    <source>
        <strain evidence="1 2">IL3000</strain>
    </source>
</reference>
<dbReference type="AlphaFoldDB" id="F9W928"/>
<dbReference type="Proteomes" id="UP000000702">
    <property type="component" value="Unassembled WGS sequence"/>
</dbReference>
<gene>
    <name evidence="1" type="ORF">TCIL3000_0_04740</name>
</gene>